<evidence type="ECO:0000313" key="1">
    <source>
        <dbReference type="EMBL" id="MDH2051191.1"/>
    </source>
</evidence>
<protein>
    <submittedName>
        <fullName evidence="1">Uncharacterized protein</fullName>
    </submittedName>
</protein>
<proteinExistence type="predicted"/>
<evidence type="ECO:0000313" key="2">
    <source>
        <dbReference type="Proteomes" id="UP001161276"/>
    </source>
</evidence>
<organism evidence="1 2">
    <name type="scientific">Achromobacter marplatensis</name>
    <dbReference type="NCBI Taxonomy" id="470868"/>
    <lineage>
        <taxon>Bacteria</taxon>
        <taxon>Pseudomonadati</taxon>
        <taxon>Pseudomonadota</taxon>
        <taxon>Betaproteobacteria</taxon>
        <taxon>Burkholderiales</taxon>
        <taxon>Alcaligenaceae</taxon>
        <taxon>Achromobacter</taxon>
    </lineage>
</organism>
<dbReference type="AlphaFoldDB" id="A0AA42WBF0"/>
<sequence>MTTKLSVDAAFERDIPAEHRDDVMQMICETAQCGDDYHPQHVSILERDRIDAINVRAEGVLTFQGREFAFIVRDGNWDGTVLEGWEEAGKQTFEPSPRTEWTLAPEPSLVSDAIANGTGVFLVKKWDHFITRPEIARIVGSYTYDRMMQPGLKVEQYWKAEAAKHQFVITDKEDADEIRARLLAARGAQ</sequence>
<reference evidence="1" key="1">
    <citation type="submission" date="2022-09" db="EMBL/GenBank/DDBJ databases">
        <title>Intensive care unit water sources are persistently colonized with multi-drug resistant bacteria and are the site of extensive horizontal gene transfer of antibiotic resistance genes.</title>
        <authorList>
            <person name="Diorio-Toth L."/>
        </authorList>
    </citation>
    <scope>NUCLEOTIDE SEQUENCE</scope>
    <source>
        <strain evidence="1">GD03676</strain>
    </source>
</reference>
<dbReference type="EMBL" id="JAOCKG010000004">
    <property type="protein sequence ID" value="MDH2051191.1"/>
    <property type="molecule type" value="Genomic_DNA"/>
</dbReference>
<comment type="caution">
    <text evidence="1">The sequence shown here is derived from an EMBL/GenBank/DDBJ whole genome shotgun (WGS) entry which is preliminary data.</text>
</comment>
<dbReference type="Proteomes" id="UP001161276">
    <property type="component" value="Unassembled WGS sequence"/>
</dbReference>
<dbReference type="RefSeq" id="WP_280026909.1">
    <property type="nucleotide sequence ID" value="NZ_JAOCKG010000004.1"/>
</dbReference>
<name>A0AA42WBF0_9BURK</name>
<accession>A0AA42WBF0</accession>
<gene>
    <name evidence="1" type="ORF">N5K24_12330</name>
</gene>